<accession>A0A8S1SZ42</accession>
<sequence length="37" mass="4565">MWYIFLKLLIFSIQMSERKSQSKHKFIVMGVYKNQKL</sequence>
<comment type="caution">
    <text evidence="1">The sequence shown here is derived from an EMBL/GenBank/DDBJ whole genome shotgun (WGS) entry which is preliminary data.</text>
</comment>
<organism evidence="1 2">
    <name type="scientific">Paramecium octaurelia</name>
    <dbReference type="NCBI Taxonomy" id="43137"/>
    <lineage>
        <taxon>Eukaryota</taxon>
        <taxon>Sar</taxon>
        <taxon>Alveolata</taxon>
        <taxon>Ciliophora</taxon>
        <taxon>Intramacronucleata</taxon>
        <taxon>Oligohymenophorea</taxon>
        <taxon>Peniculida</taxon>
        <taxon>Parameciidae</taxon>
        <taxon>Paramecium</taxon>
    </lineage>
</organism>
<gene>
    <name evidence="1" type="ORF">POCTA_138.1.T0160209</name>
</gene>
<dbReference type="EMBL" id="CAJJDP010000016">
    <property type="protein sequence ID" value="CAD8144546.1"/>
    <property type="molecule type" value="Genomic_DNA"/>
</dbReference>
<protein>
    <submittedName>
        <fullName evidence="1">Uncharacterized protein</fullName>
    </submittedName>
</protein>
<evidence type="ECO:0000313" key="1">
    <source>
        <dbReference type="EMBL" id="CAD8144546.1"/>
    </source>
</evidence>
<reference evidence="1" key="1">
    <citation type="submission" date="2021-01" db="EMBL/GenBank/DDBJ databases">
        <authorList>
            <consortium name="Genoscope - CEA"/>
            <person name="William W."/>
        </authorList>
    </citation>
    <scope>NUCLEOTIDE SEQUENCE</scope>
</reference>
<evidence type="ECO:0000313" key="2">
    <source>
        <dbReference type="Proteomes" id="UP000683925"/>
    </source>
</evidence>
<dbReference type="AlphaFoldDB" id="A0A8S1SZ42"/>
<keyword evidence="2" id="KW-1185">Reference proteome</keyword>
<proteinExistence type="predicted"/>
<dbReference type="Proteomes" id="UP000683925">
    <property type="component" value="Unassembled WGS sequence"/>
</dbReference>
<name>A0A8S1SZ42_PAROT</name>